<dbReference type="InterPro" id="IPR052170">
    <property type="entry name" value="M29_Exopeptidase"/>
</dbReference>
<dbReference type="AlphaFoldDB" id="A0A1M6HQ23"/>
<keyword evidence="3" id="KW-1185">Reference proteome</keyword>
<keyword evidence="2" id="KW-0031">Aminopeptidase</keyword>
<dbReference type="GO" id="GO:0046872">
    <property type="term" value="F:metal ion binding"/>
    <property type="evidence" value="ECO:0007669"/>
    <property type="project" value="UniProtKB-KW"/>
</dbReference>
<dbReference type="STRING" id="1121476.SAMN02745751_02062"/>
<gene>
    <name evidence="2" type="ORF">SAMN02745751_02062</name>
</gene>
<dbReference type="OrthoDB" id="9803993at2"/>
<evidence type="ECO:0000313" key="2">
    <source>
        <dbReference type="EMBL" id="SHJ24322.1"/>
    </source>
</evidence>
<dbReference type="Pfam" id="PF26233">
    <property type="entry name" value="NicX"/>
    <property type="match status" value="1"/>
</dbReference>
<proteinExistence type="predicted"/>
<dbReference type="GO" id="GO:0004177">
    <property type="term" value="F:aminopeptidase activity"/>
    <property type="evidence" value="ECO:0007669"/>
    <property type="project" value="UniProtKB-KW"/>
</dbReference>
<dbReference type="SUPFAM" id="SSF144052">
    <property type="entry name" value="Thermophilic metalloprotease-like"/>
    <property type="match status" value="1"/>
</dbReference>
<reference evidence="2 3" key="1">
    <citation type="submission" date="2016-11" db="EMBL/GenBank/DDBJ databases">
        <authorList>
            <person name="Jaros S."/>
            <person name="Januszkiewicz K."/>
            <person name="Wedrychowicz H."/>
        </authorList>
    </citation>
    <scope>NUCLEOTIDE SEQUENCE [LARGE SCALE GENOMIC DNA]</scope>
    <source>
        <strain evidence="2 3">DSM 17477</strain>
    </source>
</reference>
<sequence length="347" mass="37649">MENIFQYELNKAAHILVTELALVKPGETVAITADTMSSDTIIDAVAGAVFTAGAKPMVVKVSTPLGVGKAADKDLPVEALGAAIGASDVWIELNHQWVLYSTAHEIAVEKNKNLRHLNLVEMNSDMMVRLIGRVPVQILVNFQTKVFEMTKAATHMRITTESGTDLEFDNDHKCPFYNELGVADHPGSVYLAGQICWFPVNESINGTLVFDGSITPPCGVLSQPVKMKVEKGYVTEITGGPQAEEFSNWLTSFNDPLMYRMAHVCFGLHPNAKLGGNVIEDERIWGATEWGMGYLPAADAPPNGVDAASHTDGISLNSSVWLDGVQILDKGKFVHPDLIEMSKIITG</sequence>
<dbReference type="RefSeq" id="WP_073049502.1">
    <property type="nucleotide sequence ID" value="NZ_FQZL01000014.1"/>
</dbReference>
<dbReference type="InterPro" id="IPR058739">
    <property type="entry name" value="NicX"/>
</dbReference>
<evidence type="ECO:0000256" key="1">
    <source>
        <dbReference type="ARBA" id="ARBA00022723"/>
    </source>
</evidence>
<dbReference type="Proteomes" id="UP000184052">
    <property type="component" value="Unassembled WGS sequence"/>
</dbReference>
<accession>A0A1M6HQ23</accession>
<dbReference type="EMBL" id="FQZL01000014">
    <property type="protein sequence ID" value="SHJ24322.1"/>
    <property type="molecule type" value="Genomic_DNA"/>
</dbReference>
<evidence type="ECO:0000313" key="3">
    <source>
        <dbReference type="Proteomes" id="UP000184052"/>
    </source>
</evidence>
<keyword evidence="2" id="KW-0645">Protease</keyword>
<organism evidence="2 3">
    <name type="scientific">Dethiosulfatibacter aminovorans DSM 17477</name>
    <dbReference type="NCBI Taxonomy" id="1121476"/>
    <lineage>
        <taxon>Bacteria</taxon>
        <taxon>Bacillati</taxon>
        <taxon>Bacillota</taxon>
        <taxon>Tissierellia</taxon>
        <taxon>Dethiosulfatibacter</taxon>
    </lineage>
</organism>
<dbReference type="PANTHER" id="PTHR34448:SF1">
    <property type="entry name" value="BLL6088 PROTEIN"/>
    <property type="match status" value="1"/>
</dbReference>
<protein>
    <submittedName>
        <fullName evidence="2">Leucyl aminopeptidase (Aminopeptidase T)</fullName>
    </submittedName>
</protein>
<name>A0A1M6HQ23_9FIRM</name>
<dbReference type="PANTHER" id="PTHR34448">
    <property type="entry name" value="AMINOPEPTIDASE"/>
    <property type="match status" value="1"/>
</dbReference>
<keyword evidence="2" id="KW-0378">Hydrolase</keyword>
<keyword evidence="1" id="KW-0479">Metal-binding</keyword>